<reference evidence="1" key="1">
    <citation type="journal article" date="2015" name="Nature">
        <title>Complex archaea that bridge the gap between prokaryotes and eukaryotes.</title>
        <authorList>
            <person name="Spang A."/>
            <person name="Saw J.H."/>
            <person name="Jorgensen S.L."/>
            <person name="Zaremba-Niedzwiedzka K."/>
            <person name="Martijn J."/>
            <person name="Lind A.E."/>
            <person name="van Eijk R."/>
            <person name="Schleper C."/>
            <person name="Guy L."/>
            <person name="Ettema T.J."/>
        </authorList>
    </citation>
    <scope>NUCLEOTIDE SEQUENCE</scope>
</reference>
<sequence>MGESFNFKYSKIFFLEIIDGVKRKIKAEKYKKETKLIIITYKFSFTNMAK</sequence>
<organism evidence="1">
    <name type="scientific">marine sediment metagenome</name>
    <dbReference type="NCBI Taxonomy" id="412755"/>
    <lineage>
        <taxon>unclassified sequences</taxon>
        <taxon>metagenomes</taxon>
        <taxon>ecological metagenomes</taxon>
    </lineage>
</organism>
<accession>A0A0F9MCY3</accession>
<gene>
    <name evidence="1" type="ORF">LCGC14_1474930</name>
</gene>
<dbReference type="AlphaFoldDB" id="A0A0F9MCY3"/>
<name>A0A0F9MCY3_9ZZZZ</name>
<comment type="caution">
    <text evidence="1">The sequence shown here is derived from an EMBL/GenBank/DDBJ whole genome shotgun (WGS) entry which is preliminary data.</text>
</comment>
<proteinExistence type="predicted"/>
<evidence type="ECO:0000313" key="1">
    <source>
        <dbReference type="EMBL" id="KKM67062.1"/>
    </source>
</evidence>
<dbReference type="EMBL" id="LAZR01010416">
    <property type="protein sequence ID" value="KKM67062.1"/>
    <property type="molecule type" value="Genomic_DNA"/>
</dbReference>
<protein>
    <submittedName>
        <fullName evidence="1">Uncharacterized protein</fullName>
    </submittedName>
</protein>